<sequence length="208" mass="23154">MNKNNVPLNKLLKHEWKELDIACKTVLIIGVFLLVQLICAIFVPAFHSQPTINAIFQTSLSSIFGYILGMNIPHQNNNSNGQKKDSNTETPESNPETSVQNITREIFNQDMEPQIKNQEIDNDSLLTRGVTEPDLETEKDPVLQTEVPLLKGTSIRVLFAAGVCLICLITLMVIALTKQNNYSDGITQVDHLISTTIGFLISNTSHNH</sequence>
<keyword evidence="2" id="KW-0472">Membrane</keyword>
<keyword evidence="5" id="KW-1185">Reference proteome</keyword>
<gene>
    <name evidence="3" type="ORF">J0J69_12535</name>
    <name evidence="4" type="ORF">J0J70_01425</name>
</gene>
<evidence type="ECO:0000313" key="4">
    <source>
        <dbReference type="EMBL" id="UUF08713.1"/>
    </source>
</evidence>
<feature type="transmembrane region" description="Helical" evidence="2">
    <location>
        <begin position="52"/>
        <end position="69"/>
    </location>
</feature>
<dbReference type="EMBL" id="CP071249">
    <property type="protein sequence ID" value="UUF05843.1"/>
    <property type="molecule type" value="Genomic_DNA"/>
</dbReference>
<evidence type="ECO:0000313" key="6">
    <source>
        <dbReference type="Proteomes" id="UP001058072"/>
    </source>
</evidence>
<organism evidence="4 6">
    <name type="scientific">Turicibacter bilis</name>
    <dbReference type="NCBI Taxonomy" id="2735723"/>
    <lineage>
        <taxon>Bacteria</taxon>
        <taxon>Bacillati</taxon>
        <taxon>Bacillota</taxon>
        <taxon>Erysipelotrichia</taxon>
        <taxon>Erysipelotrichales</taxon>
        <taxon>Turicibacteraceae</taxon>
        <taxon>Turicibacter</taxon>
    </lineage>
</organism>
<dbReference type="EMBL" id="CP071250">
    <property type="protein sequence ID" value="UUF08713.1"/>
    <property type="molecule type" value="Genomic_DNA"/>
</dbReference>
<evidence type="ECO:0000256" key="2">
    <source>
        <dbReference type="SAM" id="Phobius"/>
    </source>
</evidence>
<feature type="transmembrane region" description="Helical" evidence="2">
    <location>
        <begin position="21"/>
        <end position="46"/>
    </location>
</feature>
<protein>
    <submittedName>
        <fullName evidence="4">Uncharacterized protein</fullName>
    </submittedName>
</protein>
<reference evidence="4 5" key="1">
    <citation type="submission" date="2021-03" db="EMBL/GenBank/DDBJ databases">
        <title>Comparative Genomics and Metabolomics in the genus Turicibacter.</title>
        <authorList>
            <person name="Maki J."/>
            <person name="Looft T."/>
        </authorList>
    </citation>
    <scope>NUCLEOTIDE SEQUENCE</scope>
    <source>
        <strain evidence="4">ISU324</strain>
        <strain evidence="3 5">MMM721</strain>
    </source>
</reference>
<evidence type="ECO:0000313" key="3">
    <source>
        <dbReference type="EMBL" id="UUF05843.1"/>
    </source>
</evidence>
<feature type="transmembrane region" description="Helical" evidence="2">
    <location>
        <begin position="157"/>
        <end position="176"/>
    </location>
</feature>
<keyword evidence="2" id="KW-0812">Transmembrane</keyword>
<keyword evidence="2" id="KW-1133">Transmembrane helix</keyword>
<evidence type="ECO:0000256" key="1">
    <source>
        <dbReference type="SAM" id="MobiDB-lite"/>
    </source>
</evidence>
<dbReference type="Proteomes" id="UP001058016">
    <property type="component" value="Chromosome"/>
</dbReference>
<dbReference type="AlphaFoldDB" id="A0A9Q9FET2"/>
<proteinExistence type="predicted"/>
<accession>A0A9Q9FET2</accession>
<feature type="region of interest" description="Disordered" evidence="1">
    <location>
        <begin position="75"/>
        <end position="99"/>
    </location>
</feature>
<name>A0A9Q9FET2_9FIRM</name>
<feature type="compositionally biased region" description="Polar residues" evidence="1">
    <location>
        <begin position="88"/>
        <end position="99"/>
    </location>
</feature>
<dbReference type="Proteomes" id="UP001058072">
    <property type="component" value="Chromosome"/>
</dbReference>
<evidence type="ECO:0000313" key="5">
    <source>
        <dbReference type="Proteomes" id="UP001058016"/>
    </source>
</evidence>
<dbReference type="RefSeq" id="WP_055306007.1">
    <property type="nucleotide sequence ID" value="NZ_CP071249.1"/>
</dbReference>